<evidence type="ECO:0000313" key="6">
    <source>
        <dbReference type="Proteomes" id="UP000035057"/>
    </source>
</evidence>
<evidence type="ECO:0000259" key="4">
    <source>
        <dbReference type="Pfam" id="PF10531"/>
    </source>
</evidence>
<evidence type="ECO:0000313" key="5">
    <source>
        <dbReference type="EMBL" id="KEF32215.1"/>
    </source>
</evidence>
<dbReference type="InterPro" id="IPR019554">
    <property type="entry name" value="Soluble_ligand-bd"/>
</dbReference>
<protein>
    <submittedName>
        <fullName evidence="5">Polysaccharide export protein</fullName>
    </submittedName>
</protein>
<dbReference type="Gene3D" id="3.10.560.10">
    <property type="entry name" value="Outer membrane lipoprotein wza domain like"/>
    <property type="match status" value="1"/>
</dbReference>
<keyword evidence="1 2" id="KW-0732">Signal</keyword>
<evidence type="ECO:0000256" key="2">
    <source>
        <dbReference type="SAM" id="SignalP"/>
    </source>
</evidence>
<gene>
    <name evidence="5" type="ORF">D777_00849</name>
</gene>
<feature type="chain" id="PRO_5001680815" evidence="2">
    <location>
        <begin position="27"/>
        <end position="214"/>
    </location>
</feature>
<feature type="signal peptide" evidence="2">
    <location>
        <begin position="1"/>
        <end position="26"/>
    </location>
</feature>
<dbReference type="PATRIC" id="fig|1137280.3.peg.665"/>
<dbReference type="InterPro" id="IPR003715">
    <property type="entry name" value="Poly_export_N"/>
</dbReference>
<dbReference type="AlphaFoldDB" id="A0A072NGH9"/>
<feature type="domain" description="Soluble ligand binding" evidence="4">
    <location>
        <begin position="129"/>
        <end position="178"/>
    </location>
</feature>
<dbReference type="Gene3D" id="3.30.1950.10">
    <property type="entry name" value="wza like domain"/>
    <property type="match status" value="1"/>
</dbReference>
<dbReference type="InterPro" id="IPR049712">
    <property type="entry name" value="Poly_export"/>
</dbReference>
<comment type="caution">
    <text evidence="5">The sequence shown here is derived from an EMBL/GenBank/DDBJ whole genome shotgun (WGS) entry which is preliminary data.</text>
</comment>
<organism evidence="5 6">
    <name type="scientific">Marinobacter nitratireducens</name>
    <dbReference type="NCBI Taxonomy" id="1137280"/>
    <lineage>
        <taxon>Bacteria</taxon>
        <taxon>Pseudomonadati</taxon>
        <taxon>Pseudomonadota</taxon>
        <taxon>Gammaproteobacteria</taxon>
        <taxon>Pseudomonadales</taxon>
        <taxon>Marinobacteraceae</taxon>
        <taxon>Marinobacter</taxon>
    </lineage>
</organism>
<dbReference type="PANTHER" id="PTHR33619">
    <property type="entry name" value="POLYSACCHARIDE EXPORT PROTEIN GFCE-RELATED"/>
    <property type="match status" value="1"/>
</dbReference>
<dbReference type="RefSeq" id="WP_036128727.1">
    <property type="nucleotide sequence ID" value="NZ_ANIE01000003.1"/>
</dbReference>
<reference evidence="5 6" key="1">
    <citation type="submission" date="2012-12" db="EMBL/GenBank/DDBJ databases">
        <title>Genome assembly of Marinobacter sp. AK21.</title>
        <authorList>
            <person name="Khatri I."/>
            <person name="Kumar R."/>
            <person name="Vaidya B."/>
            <person name="Subramanian S."/>
            <person name="Pinnaka A."/>
        </authorList>
    </citation>
    <scope>NUCLEOTIDE SEQUENCE [LARGE SCALE GENOMIC DNA]</scope>
    <source>
        <strain evidence="5 6">AK21</strain>
    </source>
</reference>
<dbReference type="PROSITE" id="PS51257">
    <property type="entry name" value="PROKAR_LIPOPROTEIN"/>
    <property type="match status" value="1"/>
</dbReference>
<evidence type="ECO:0000259" key="3">
    <source>
        <dbReference type="Pfam" id="PF02563"/>
    </source>
</evidence>
<dbReference type="EMBL" id="ANIE01000003">
    <property type="protein sequence ID" value="KEF32215.1"/>
    <property type="molecule type" value="Genomic_DNA"/>
</dbReference>
<dbReference type="NCBIfam" id="TIGR03027">
    <property type="entry name" value="pepcterm_export"/>
    <property type="match status" value="1"/>
</dbReference>
<evidence type="ECO:0000256" key="1">
    <source>
        <dbReference type="ARBA" id="ARBA00022729"/>
    </source>
</evidence>
<dbReference type="GO" id="GO:0015159">
    <property type="term" value="F:polysaccharide transmembrane transporter activity"/>
    <property type="evidence" value="ECO:0007669"/>
    <property type="project" value="InterPro"/>
</dbReference>
<sequence length="214" mass="22785">MSRAIFKRAALLSTFAVVLLSGCASTTSSSPEKIEQALAPLPSEEAKDYVLGPTDVVQVSVWRNDDLSISVPVRPDGKISVPLVGDVVASGRTPEALAESIETSLMQYIREPQVSIVVTSMGSHEYTDRVRVTGAVAQPTSVAHRDGMTVLDMILGAGGVTPFAAPNNSMLYRVHKGSVVAIPVRLGDILERGDVETNYSLRPGDIVTVPERSL</sequence>
<dbReference type="STRING" id="1137280.D777_00849"/>
<proteinExistence type="predicted"/>
<accession>A0A072NGH9</accession>
<dbReference type="InterPro" id="IPR017477">
    <property type="entry name" value="PEP-CTERM_polysacc_export"/>
</dbReference>
<keyword evidence="6" id="KW-1185">Reference proteome</keyword>
<feature type="domain" description="Polysaccharide export protein N-terminal" evidence="3">
    <location>
        <begin position="44"/>
        <end position="118"/>
    </location>
</feature>
<dbReference type="Proteomes" id="UP000035057">
    <property type="component" value="Unassembled WGS sequence"/>
</dbReference>
<dbReference type="PANTHER" id="PTHR33619:SF3">
    <property type="entry name" value="POLYSACCHARIDE EXPORT PROTEIN GFCE-RELATED"/>
    <property type="match status" value="1"/>
</dbReference>
<dbReference type="OrthoDB" id="9808421at2"/>
<name>A0A072NGH9_9GAMM</name>
<dbReference type="Pfam" id="PF02563">
    <property type="entry name" value="Poly_export"/>
    <property type="match status" value="1"/>
</dbReference>
<dbReference type="Pfam" id="PF10531">
    <property type="entry name" value="SLBB"/>
    <property type="match status" value="1"/>
</dbReference>